<evidence type="ECO:0000256" key="5">
    <source>
        <dbReference type="ARBA" id="ARBA00022490"/>
    </source>
</evidence>
<sequence>MADPGSQPPGIDIGMRVEVSGNLGNVRYVGTTSFNTGRWVGVELDLPRGKNSGVVEGKRYFDSKTMHGVFVRPPQVRIVVDGVATGAQVTQHLNNELKRAGGDSTPESPASARRIRAAPQSVRDDDHGLAERSRSSTPPTSASLPQQQQQLLLQQQQQQLQRQQEAMMAEEESKRLAMEEAMIQQELEQEEELAQKEQQQDQQNFAPLPVTASGAASSAQSQQGNNAQRTEAMVSLKEYEELKIKLRILETKRTEDRERIRDAEKAKEESEQFLNIRTKLQAKLTEMQQELRDSKRSLKESQTEKESYENKYNDVLDSMEVTLLDKEMAEERAENLQHEVNMLKEKVDEMHVDLNVFQQEEGKLRDMTSEQEAEMTRKLKNLEKEASVVQEVQLHNEKLRENLELAESQIEDLKQRLDDAIGAEDMIEQLSERNITLGEKIEEMQSAIDDLEALKELNDELEENHSETEKQLQAEINMKDGQLRDQFKRIETLEENIGDYENTILQFRELVAHLQSDLESLRQKQASANDGGLGSQSQAMLNLNLQLQSTAMKAQAKAIDLELRKLDALQANDNLMLVQPYLPDGFFRTEDDSIQCLLLFKRLAFKAELMNKHLEQQYSIADKIAQNKIPSDLVPICEVRQKLAWFGDLAKRFVSFIEGCPVEVFIKMGQVYHDLVGTERRLNAWVELLRKEELKESDCVVDLHRAIAQLDHLADIFLSSTKLDLADRYQGATRALDLNFDRIFVNLSAIGSLFKTSEDGVRLVDTDDIQYQIVQSVANMCLQAKSGKTITRKLLRKIDEMASQASVIRPECFAQYNNACAASTKLGEFTHEVRKHILEYARGRREGVRTETIHQTIFSVTDSHLGINETGMWDGCRKMLTGLLQDITALAEGILDSDISVKVTKPDKVWIKRAKDLKAEVTVNVDAEQKAQSLQDQVLKLVKEAKLKDQALQESGVKIELLGKRMENFKKQAEQISILDRDVDKAKKQERDYDEAISALQADMAALEEQNAQLRRLVKKPDIRNMVQPSKRPPHGQHGPSGSVLDPEVANALAQDGSETGKNRDLMIQIESLKSALRFLRSENASLRTRAALLDLGLTADLSGLSAPLSRASEAEDLSVQSTGVTALPETQKRVLSADTELRAVALETKRLIKDARVVCASPKIVDLTKNSSAASKPPPAADGFATSAATSRRPWQAQTSRPEWQYHTQQAALNTIQQRSNELKERLAKVSRTGIHPTPAKLKKLSLVETPIGRVHFPKSMSGLVGAPERQQSPARKDLAVYLRSSAEFEAMHQLFVR</sequence>
<feature type="coiled-coil region" evidence="13">
    <location>
        <begin position="239"/>
        <end position="524"/>
    </location>
</feature>
<evidence type="ECO:0000256" key="8">
    <source>
        <dbReference type="ARBA" id="ARBA00022776"/>
    </source>
</evidence>
<evidence type="ECO:0000256" key="10">
    <source>
        <dbReference type="ARBA" id="ARBA00023054"/>
    </source>
</evidence>
<evidence type="ECO:0000256" key="13">
    <source>
        <dbReference type="SAM" id="Coils"/>
    </source>
</evidence>
<feature type="domain" description="CAP-Gly" evidence="15">
    <location>
        <begin position="30"/>
        <end position="72"/>
    </location>
</feature>
<accession>A0ABQ7JW17</accession>
<feature type="compositionally biased region" description="Low complexity" evidence="14">
    <location>
        <begin position="106"/>
        <end position="121"/>
    </location>
</feature>
<dbReference type="PROSITE" id="PS50245">
    <property type="entry name" value="CAP_GLY_2"/>
    <property type="match status" value="1"/>
</dbReference>
<keyword evidence="11" id="KW-0206">Cytoskeleton</keyword>
<evidence type="ECO:0000256" key="14">
    <source>
        <dbReference type="SAM" id="MobiDB-lite"/>
    </source>
</evidence>
<dbReference type="Gene3D" id="2.30.30.190">
    <property type="entry name" value="CAP Gly-rich-like domain"/>
    <property type="match status" value="1"/>
</dbReference>
<keyword evidence="8" id="KW-0498">Mitosis</keyword>
<feature type="compositionally biased region" description="Low complexity" evidence="14">
    <location>
        <begin position="212"/>
        <end position="228"/>
    </location>
</feature>
<evidence type="ECO:0000313" key="17">
    <source>
        <dbReference type="Proteomes" id="UP001194696"/>
    </source>
</evidence>
<keyword evidence="5" id="KW-0963">Cytoplasm</keyword>
<dbReference type="PANTHER" id="PTHR18916">
    <property type="entry name" value="DYNACTIN 1-RELATED MICROTUBULE-BINDING"/>
    <property type="match status" value="1"/>
</dbReference>
<feature type="coiled-coil region" evidence="13">
    <location>
        <begin position="1207"/>
        <end position="1234"/>
    </location>
</feature>
<protein>
    <recommendedName>
        <fullName evidence="15">CAP-Gly domain-containing protein</fullName>
    </recommendedName>
</protein>
<comment type="caution">
    <text evidence="16">The sequence shown here is derived from an EMBL/GenBank/DDBJ whole genome shotgun (WGS) entry which is preliminary data.</text>
</comment>
<dbReference type="SUPFAM" id="SSF74924">
    <property type="entry name" value="Cap-Gly domain"/>
    <property type="match status" value="1"/>
</dbReference>
<evidence type="ECO:0000256" key="9">
    <source>
        <dbReference type="ARBA" id="ARBA00023017"/>
    </source>
</evidence>
<evidence type="ECO:0000259" key="15">
    <source>
        <dbReference type="PROSITE" id="PS50245"/>
    </source>
</evidence>
<evidence type="ECO:0000256" key="12">
    <source>
        <dbReference type="ARBA" id="ARBA00023306"/>
    </source>
</evidence>
<feature type="region of interest" description="Disordered" evidence="14">
    <location>
        <begin position="1170"/>
        <end position="1204"/>
    </location>
</feature>
<organism evidence="16 17">
    <name type="scientific">Linnemannia gamsii</name>
    <dbReference type="NCBI Taxonomy" id="64522"/>
    <lineage>
        <taxon>Eukaryota</taxon>
        <taxon>Fungi</taxon>
        <taxon>Fungi incertae sedis</taxon>
        <taxon>Mucoromycota</taxon>
        <taxon>Mortierellomycotina</taxon>
        <taxon>Mortierellomycetes</taxon>
        <taxon>Mortierellales</taxon>
        <taxon>Mortierellaceae</taxon>
        <taxon>Linnemannia</taxon>
    </lineage>
</organism>
<feature type="region of interest" description="Disordered" evidence="14">
    <location>
        <begin position="96"/>
        <end position="173"/>
    </location>
</feature>
<keyword evidence="17" id="KW-1185">Reference proteome</keyword>
<proteinExistence type="inferred from homology"/>
<gene>
    <name evidence="16" type="ORF">BGZ96_009967</name>
</gene>
<dbReference type="EMBL" id="JAAAIM010000627">
    <property type="protein sequence ID" value="KAG0285844.1"/>
    <property type="molecule type" value="Genomic_DNA"/>
</dbReference>
<evidence type="ECO:0000313" key="16">
    <source>
        <dbReference type="EMBL" id="KAG0285844.1"/>
    </source>
</evidence>
<reference evidence="16 17" key="1">
    <citation type="journal article" date="2020" name="Fungal Divers.">
        <title>Resolving the Mortierellaceae phylogeny through synthesis of multi-gene phylogenetics and phylogenomics.</title>
        <authorList>
            <person name="Vandepol N."/>
            <person name="Liber J."/>
            <person name="Desiro A."/>
            <person name="Na H."/>
            <person name="Kennedy M."/>
            <person name="Barry K."/>
            <person name="Grigoriev I.V."/>
            <person name="Miller A.N."/>
            <person name="O'Donnell K."/>
            <person name="Stajich J.E."/>
            <person name="Bonito G."/>
        </authorList>
    </citation>
    <scope>NUCLEOTIDE SEQUENCE [LARGE SCALE GENOMIC DNA]</scope>
    <source>
        <strain evidence="16 17">AD045</strain>
    </source>
</reference>
<feature type="coiled-coil region" evidence="13">
    <location>
        <begin position="969"/>
        <end position="1020"/>
    </location>
</feature>
<feature type="compositionally biased region" description="Low complexity" evidence="14">
    <location>
        <begin position="135"/>
        <end position="164"/>
    </location>
</feature>
<evidence type="ECO:0000256" key="7">
    <source>
        <dbReference type="ARBA" id="ARBA00022701"/>
    </source>
</evidence>
<keyword evidence="12" id="KW-0131">Cell cycle</keyword>
<evidence type="ECO:0000256" key="1">
    <source>
        <dbReference type="ARBA" id="ARBA00004114"/>
    </source>
</evidence>
<dbReference type="InterPro" id="IPR000938">
    <property type="entry name" value="CAP-Gly_domain"/>
</dbReference>
<keyword evidence="6" id="KW-0132">Cell division</keyword>
<dbReference type="PANTHER" id="PTHR18916:SF6">
    <property type="entry name" value="DYNACTIN SUBUNIT 1"/>
    <property type="match status" value="1"/>
</dbReference>
<comment type="similarity">
    <text evidence="4">Belongs to the dynactin 150 kDa subunit family.</text>
</comment>
<feature type="region of interest" description="Disordered" evidence="14">
    <location>
        <begin position="1022"/>
        <end position="1046"/>
    </location>
</feature>
<evidence type="ECO:0000256" key="2">
    <source>
        <dbReference type="ARBA" id="ARBA00004186"/>
    </source>
</evidence>
<name>A0ABQ7JW17_9FUNG</name>
<comment type="subcellular location">
    <subcellularLocation>
        <location evidence="3">Cytoplasm</location>
        <location evidence="3">Cell cortex</location>
    </subcellularLocation>
    <subcellularLocation>
        <location evidence="1">Cytoplasm</location>
        <location evidence="1">Cytoskeleton</location>
        <location evidence="1">Microtubule organizing center</location>
        <location evidence="1">Centrosome</location>
        <location evidence="1">Centriole</location>
    </subcellularLocation>
    <subcellularLocation>
        <location evidence="2">Cytoplasm</location>
        <location evidence="2">Cytoskeleton</location>
        <location evidence="2">Spindle</location>
    </subcellularLocation>
</comment>
<dbReference type="Pfam" id="PF12455">
    <property type="entry name" value="Dynactin"/>
    <property type="match status" value="1"/>
</dbReference>
<dbReference type="PROSITE" id="PS00845">
    <property type="entry name" value="CAP_GLY_1"/>
    <property type="match status" value="1"/>
</dbReference>
<dbReference type="Pfam" id="PF01302">
    <property type="entry name" value="CAP_GLY"/>
    <property type="match status" value="1"/>
</dbReference>
<dbReference type="SMART" id="SM01052">
    <property type="entry name" value="CAP_GLY"/>
    <property type="match status" value="1"/>
</dbReference>
<evidence type="ECO:0000256" key="11">
    <source>
        <dbReference type="ARBA" id="ARBA00023212"/>
    </source>
</evidence>
<dbReference type="InterPro" id="IPR036859">
    <property type="entry name" value="CAP-Gly_dom_sf"/>
</dbReference>
<feature type="compositionally biased region" description="Basic and acidic residues" evidence="14">
    <location>
        <begin position="122"/>
        <end position="134"/>
    </location>
</feature>
<keyword evidence="10 13" id="KW-0175">Coiled coil</keyword>
<evidence type="ECO:0000256" key="3">
    <source>
        <dbReference type="ARBA" id="ARBA00004544"/>
    </source>
</evidence>
<keyword evidence="9" id="KW-0243">Dynein</keyword>
<evidence type="ECO:0000256" key="4">
    <source>
        <dbReference type="ARBA" id="ARBA00011010"/>
    </source>
</evidence>
<feature type="region of interest" description="Disordered" evidence="14">
    <location>
        <begin position="210"/>
        <end position="230"/>
    </location>
</feature>
<evidence type="ECO:0000256" key="6">
    <source>
        <dbReference type="ARBA" id="ARBA00022618"/>
    </source>
</evidence>
<dbReference type="Proteomes" id="UP001194696">
    <property type="component" value="Unassembled WGS sequence"/>
</dbReference>
<keyword evidence="7" id="KW-0493">Microtubule</keyword>
<feature type="coiled-coil region" evidence="13">
    <location>
        <begin position="1063"/>
        <end position="1090"/>
    </location>
</feature>
<dbReference type="InterPro" id="IPR022157">
    <property type="entry name" value="Dynactin"/>
</dbReference>